<gene>
    <name evidence="2" type="ORF">BG20_I0596</name>
</gene>
<organism evidence="2 3">
    <name type="scientific">Candidatus Nitrosarchaeum limnium BG20</name>
    <dbReference type="NCBI Taxonomy" id="859192"/>
    <lineage>
        <taxon>Archaea</taxon>
        <taxon>Nitrososphaerota</taxon>
        <taxon>Nitrososphaeria</taxon>
        <taxon>Nitrosopumilales</taxon>
        <taxon>Nitrosopumilaceae</taxon>
        <taxon>Nitrosarchaeum</taxon>
    </lineage>
</organism>
<reference evidence="2 3" key="1">
    <citation type="journal article" date="2012" name="J. Bacteriol.">
        <title>Genome Sequence of "Candidatus Nitrosoarchaeum limnia" BG20, a Low-Salinity Ammonia-Oxidizing Archaeon from the San Francisco Bay Estuary.</title>
        <authorList>
            <person name="Mosier A.C."/>
            <person name="Allen E.E."/>
            <person name="Kim M."/>
            <person name="Ferriera S."/>
            <person name="Francis C.A."/>
        </authorList>
    </citation>
    <scope>NUCLEOTIDE SEQUENCE [LARGE SCALE GENOMIC DNA]</scope>
    <source>
        <strain evidence="2 3">BG20</strain>
    </source>
</reference>
<dbReference type="InterPro" id="IPR016181">
    <property type="entry name" value="Acyl_CoA_acyltransferase"/>
</dbReference>
<accession>S2E4F0</accession>
<dbReference type="GO" id="GO:0016747">
    <property type="term" value="F:acyltransferase activity, transferring groups other than amino-acyl groups"/>
    <property type="evidence" value="ECO:0007669"/>
    <property type="project" value="InterPro"/>
</dbReference>
<name>S2E4F0_9ARCH</name>
<sequence length="193" mass="21949">MSAHTHHSHVIIRTLTKEDIPKVVELQKAAFPYMAAQGVYWKPDQLEAHLKIFPEGQFVAEYHGKIIGSCSSLIVKLESEYAEHTWKGVCGDSFLSGHNPKGDSLYGADVSTHPDNRRLGVATKLYDARKTLAIKLNLRRIIAGARLFNYCEYAKELDPLEYVKKVKNMKFVNLFWNFSSETASNLLKFFQIT</sequence>
<dbReference type="Pfam" id="PF00583">
    <property type="entry name" value="Acetyltransf_1"/>
    <property type="match status" value="1"/>
</dbReference>
<dbReference type="AlphaFoldDB" id="S2E4F0"/>
<protein>
    <submittedName>
        <fullName evidence="2">Acetyltransferase, GNAT family</fullName>
    </submittedName>
</protein>
<keyword evidence="3" id="KW-1185">Reference proteome</keyword>
<dbReference type="SUPFAM" id="SSF55729">
    <property type="entry name" value="Acyl-CoA N-acyltransferases (Nat)"/>
    <property type="match status" value="1"/>
</dbReference>
<dbReference type="PATRIC" id="fig|859192.6.peg.742"/>
<dbReference type="Proteomes" id="UP000014065">
    <property type="component" value="Unassembled WGS sequence"/>
</dbReference>
<keyword evidence="2" id="KW-0808">Transferase</keyword>
<dbReference type="Gene3D" id="3.40.630.30">
    <property type="match status" value="1"/>
</dbReference>
<comment type="caution">
    <text evidence="2">The sequence shown here is derived from an EMBL/GenBank/DDBJ whole genome shotgun (WGS) entry which is preliminary data.</text>
</comment>
<evidence type="ECO:0000259" key="1">
    <source>
        <dbReference type="PROSITE" id="PS51186"/>
    </source>
</evidence>
<proteinExistence type="predicted"/>
<feature type="domain" description="N-acetyltransferase" evidence="1">
    <location>
        <begin position="10"/>
        <end position="167"/>
    </location>
</feature>
<evidence type="ECO:0000313" key="3">
    <source>
        <dbReference type="Proteomes" id="UP000014065"/>
    </source>
</evidence>
<dbReference type="RefSeq" id="WP_010190990.1">
    <property type="nucleotide sequence ID" value="NZ_AHJG01000110.1"/>
</dbReference>
<dbReference type="PROSITE" id="PS51186">
    <property type="entry name" value="GNAT"/>
    <property type="match status" value="1"/>
</dbReference>
<dbReference type="CDD" id="cd04301">
    <property type="entry name" value="NAT_SF"/>
    <property type="match status" value="1"/>
</dbReference>
<dbReference type="EMBL" id="AHJG01000110">
    <property type="protein sequence ID" value="EPA06070.1"/>
    <property type="molecule type" value="Genomic_DNA"/>
</dbReference>
<evidence type="ECO:0000313" key="2">
    <source>
        <dbReference type="EMBL" id="EPA06070.1"/>
    </source>
</evidence>
<dbReference type="InterPro" id="IPR000182">
    <property type="entry name" value="GNAT_dom"/>
</dbReference>